<dbReference type="SUPFAM" id="SSF53098">
    <property type="entry name" value="Ribonuclease H-like"/>
    <property type="match status" value="1"/>
</dbReference>
<dbReference type="RefSeq" id="WP_205495253.1">
    <property type="nucleotide sequence ID" value="NZ_JAFHAP010000008.1"/>
</dbReference>
<dbReference type="PANTHER" id="PTHR38462">
    <property type="entry name" value="EXONUCLEASE-LIKE PROTEIN"/>
    <property type="match status" value="1"/>
</dbReference>
<dbReference type="SUPFAM" id="SSF48452">
    <property type="entry name" value="TPR-like"/>
    <property type="match status" value="1"/>
</dbReference>
<accession>A0ABS2WKU6</accession>
<sequence>MRTLRDRLRAYHGGTKKESPSADPTPIPEKAPLGFVWRENAQGRYLFRRRTFSLEKRVGPYPLDSLTGEMLSTFARLTEGSDHPVEPQEILFFDTETTGLGTGAGTYVFLYGLGYYRDSTLVVEHYFLPDISQERALLQDFAEAVRPFRVLVTYNGKGFDWGLVETRYDFHRMPDRSSLPAWRHWDLLYPARRLWRHGLPSCRLSEVEAKCLAIRRQGDVPGRLAPALYFDYLRHHDLTQLDGVFRHNEQDLMTLVGLLAHLCHLIHGEVEGSPEERLAIGRWWIAAGKDTEAEAWLVPLSRENGLPLSLRREARRLLSVIWKRGGEWETVVPHWKRWLEDDPWSVYCWIELAKYYEHQVRDFEQALQMTQKALEVLGTKRLLGRAFSREWRYEWEDARKRERRLLKKLANRHHVGQLDLGI</sequence>
<dbReference type="InterPro" id="IPR038720">
    <property type="entry name" value="YprB_RNase_H-like_dom"/>
</dbReference>
<dbReference type="PANTHER" id="PTHR38462:SF1">
    <property type="entry name" value="YPRB RIBONUCLEASE H-LIKE DOMAIN-CONTAINING PROTEIN"/>
    <property type="match status" value="1"/>
</dbReference>
<dbReference type="InterPro" id="IPR011990">
    <property type="entry name" value="TPR-like_helical_dom_sf"/>
</dbReference>
<feature type="domain" description="YprB ribonuclease H-like" evidence="2">
    <location>
        <begin position="91"/>
        <end position="262"/>
    </location>
</feature>
<dbReference type="Pfam" id="PF13482">
    <property type="entry name" value="RNase_H_2"/>
    <property type="match status" value="1"/>
</dbReference>
<dbReference type="InterPro" id="IPR036397">
    <property type="entry name" value="RNaseH_sf"/>
</dbReference>
<dbReference type="Gene3D" id="3.30.420.10">
    <property type="entry name" value="Ribonuclease H-like superfamily/Ribonuclease H"/>
    <property type="match status" value="1"/>
</dbReference>
<dbReference type="Proteomes" id="UP001177120">
    <property type="component" value="Unassembled WGS sequence"/>
</dbReference>
<reference evidence="3" key="1">
    <citation type="journal article" date="2024" name="Int. J. Syst. Evol. Microbiol.">
        <title>Polycladomyces zharkentensis sp. nov., a novel thermophilic cellulose- and starch-degrading member of the Bacillota from a geothermal aquifer in Kazakhstan.</title>
        <authorList>
            <person name="Mashzhan A."/>
            <person name="Kistaubayeva A."/>
            <person name="Javier-Lopez R."/>
            <person name="Bissenova U."/>
            <person name="Bissenbay A."/>
            <person name="Birkeland N.K."/>
        </authorList>
    </citation>
    <scope>NUCLEOTIDE SEQUENCE</scope>
    <source>
        <strain evidence="3">ZKZ2T</strain>
    </source>
</reference>
<evidence type="ECO:0000256" key="1">
    <source>
        <dbReference type="SAM" id="MobiDB-lite"/>
    </source>
</evidence>
<dbReference type="InterPro" id="IPR012337">
    <property type="entry name" value="RNaseH-like_sf"/>
</dbReference>
<evidence type="ECO:0000313" key="3">
    <source>
        <dbReference type="EMBL" id="MBN2909900.1"/>
    </source>
</evidence>
<evidence type="ECO:0000313" key="4">
    <source>
        <dbReference type="Proteomes" id="UP001177120"/>
    </source>
</evidence>
<feature type="compositionally biased region" description="Basic and acidic residues" evidence="1">
    <location>
        <begin position="1"/>
        <end position="20"/>
    </location>
</feature>
<keyword evidence="4" id="KW-1185">Reference proteome</keyword>
<comment type="caution">
    <text evidence="3">The sequence shown here is derived from an EMBL/GenBank/DDBJ whole genome shotgun (WGS) entry which is preliminary data.</text>
</comment>
<dbReference type="Gene3D" id="1.25.40.10">
    <property type="entry name" value="Tetratricopeptide repeat domain"/>
    <property type="match status" value="1"/>
</dbReference>
<dbReference type="EMBL" id="JAFHAP010000008">
    <property type="protein sequence ID" value="MBN2909900.1"/>
    <property type="molecule type" value="Genomic_DNA"/>
</dbReference>
<proteinExistence type="predicted"/>
<feature type="region of interest" description="Disordered" evidence="1">
    <location>
        <begin position="1"/>
        <end position="30"/>
    </location>
</feature>
<evidence type="ECO:0000259" key="2">
    <source>
        <dbReference type="Pfam" id="PF13482"/>
    </source>
</evidence>
<protein>
    <submittedName>
        <fullName evidence="3">Ribonuclease H-like domain-containing protein</fullName>
    </submittedName>
</protein>
<name>A0ABS2WKU6_9BACL</name>
<gene>
    <name evidence="3" type="ORF">JQC72_10225</name>
</gene>
<organism evidence="3 4">
    <name type="scientific">Polycladomyces zharkentensis</name>
    <dbReference type="NCBI Taxonomy" id="2807616"/>
    <lineage>
        <taxon>Bacteria</taxon>
        <taxon>Bacillati</taxon>
        <taxon>Bacillota</taxon>
        <taxon>Bacilli</taxon>
        <taxon>Bacillales</taxon>
        <taxon>Thermoactinomycetaceae</taxon>
        <taxon>Polycladomyces</taxon>
    </lineage>
</organism>